<name>A0A7X9UAF8_9ACTN</name>
<gene>
    <name evidence="4" type="ORF">HF320_00190</name>
</gene>
<dbReference type="PANTHER" id="PTHR43072">
    <property type="entry name" value="N-ACETYLTRANSFERASE"/>
    <property type="match status" value="1"/>
</dbReference>
<dbReference type="GO" id="GO:0016747">
    <property type="term" value="F:acyltransferase activity, transferring groups other than amino-acyl groups"/>
    <property type="evidence" value="ECO:0007669"/>
    <property type="project" value="InterPro"/>
</dbReference>
<organism evidence="4 5">
    <name type="scientific">Collinsella acetigenes</name>
    <dbReference type="NCBI Taxonomy" id="2713419"/>
    <lineage>
        <taxon>Bacteria</taxon>
        <taxon>Bacillati</taxon>
        <taxon>Actinomycetota</taxon>
        <taxon>Coriobacteriia</taxon>
        <taxon>Coriobacteriales</taxon>
        <taxon>Coriobacteriaceae</taxon>
        <taxon>Collinsella</taxon>
    </lineage>
</organism>
<dbReference type="EMBL" id="JABBCP010000001">
    <property type="protein sequence ID" value="NMF54763.1"/>
    <property type="molecule type" value="Genomic_DNA"/>
</dbReference>
<sequence>MALHIRPAQASDAADLLAIYAPYVRETTVTFEFDVPSVKEFAARIEQAQKRYAYLVLEKTDEDESERCAVGYAYYGAFKSRPAYQWAAETSIYLAEKERGHGAGSILLSALESCMAAQGITNSEACITGENDSSVEFHRRHGYEERARFIKCANKFDRWLDVVWMEKYIGPHGENPQPIQPLDNLELMRIVDLANERLNKR</sequence>
<dbReference type="PROSITE" id="PS51186">
    <property type="entry name" value="GNAT"/>
    <property type="match status" value="1"/>
</dbReference>
<dbReference type="InterPro" id="IPR000182">
    <property type="entry name" value="GNAT_dom"/>
</dbReference>
<evidence type="ECO:0000313" key="5">
    <source>
        <dbReference type="Proteomes" id="UP000546970"/>
    </source>
</evidence>
<keyword evidence="2" id="KW-0012">Acyltransferase</keyword>
<evidence type="ECO:0000256" key="2">
    <source>
        <dbReference type="ARBA" id="ARBA00023315"/>
    </source>
</evidence>
<dbReference type="Proteomes" id="UP000546970">
    <property type="component" value="Unassembled WGS sequence"/>
</dbReference>
<keyword evidence="1 4" id="KW-0808">Transferase</keyword>
<dbReference type="Gene3D" id="3.40.630.30">
    <property type="match status" value="1"/>
</dbReference>
<dbReference type="InterPro" id="IPR016181">
    <property type="entry name" value="Acyl_CoA_acyltransferase"/>
</dbReference>
<evidence type="ECO:0000256" key="1">
    <source>
        <dbReference type="ARBA" id="ARBA00022679"/>
    </source>
</evidence>
<comment type="caution">
    <text evidence="4">The sequence shown here is derived from an EMBL/GenBank/DDBJ whole genome shotgun (WGS) entry which is preliminary data.</text>
</comment>
<evidence type="ECO:0000313" key="4">
    <source>
        <dbReference type="EMBL" id="NMF54763.1"/>
    </source>
</evidence>
<evidence type="ECO:0000259" key="3">
    <source>
        <dbReference type="PROSITE" id="PS51186"/>
    </source>
</evidence>
<dbReference type="AlphaFoldDB" id="A0A7X9UAF8"/>
<reference evidence="4 5" key="1">
    <citation type="submission" date="2020-04" db="EMBL/GenBank/DDBJ databases">
        <title>Collinsella sp. KGMB02528 nov., an anaerobic actinobacterium isolated from human feces.</title>
        <authorList>
            <person name="Han K.-I."/>
            <person name="Eom M.K."/>
            <person name="Kim J.-S."/>
            <person name="Lee K.C."/>
            <person name="Suh M.K."/>
            <person name="Park S.-H."/>
            <person name="Lee J.H."/>
            <person name="Kang S.W."/>
            <person name="Park J.-E."/>
            <person name="Oh B.S."/>
            <person name="Yu S.Y."/>
            <person name="Choi S.-H."/>
            <person name="Lee D.H."/>
            <person name="Yoon H."/>
            <person name="Kim B.-Y."/>
            <person name="Lee J.H."/>
            <person name="Lee J.-S."/>
        </authorList>
    </citation>
    <scope>NUCLEOTIDE SEQUENCE [LARGE SCALE GENOMIC DNA]</scope>
    <source>
        <strain evidence="4 5">KGMB02528</strain>
    </source>
</reference>
<accession>A0A7X9UAF8</accession>
<dbReference type="RefSeq" id="WP_169276564.1">
    <property type="nucleotide sequence ID" value="NZ_JABBCP010000001.1"/>
</dbReference>
<feature type="domain" description="N-acetyltransferase" evidence="3">
    <location>
        <begin position="3"/>
        <end position="170"/>
    </location>
</feature>
<keyword evidence="5" id="KW-1185">Reference proteome</keyword>
<protein>
    <submittedName>
        <fullName evidence="4">N-acetyltransferase</fullName>
    </submittedName>
</protein>
<dbReference type="PANTHER" id="PTHR43072:SF23">
    <property type="entry name" value="UPF0039 PROTEIN C11D3.02C"/>
    <property type="match status" value="1"/>
</dbReference>
<dbReference type="Pfam" id="PF13420">
    <property type="entry name" value="Acetyltransf_4"/>
    <property type="match status" value="1"/>
</dbReference>
<dbReference type="SUPFAM" id="SSF55729">
    <property type="entry name" value="Acyl-CoA N-acyltransferases (Nat)"/>
    <property type="match status" value="1"/>
</dbReference>
<proteinExistence type="predicted"/>